<protein>
    <submittedName>
        <fullName evidence="2">Uncharacterized protein</fullName>
    </submittedName>
</protein>
<proteinExistence type="predicted"/>
<name>A0ABN2CPP7_9ACTN</name>
<keyword evidence="3" id="KW-1185">Reference proteome</keyword>
<reference evidence="2 3" key="1">
    <citation type="journal article" date="2019" name="Int. J. Syst. Evol. Microbiol.">
        <title>The Global Catalogue of Microorganisms (GCM) 10K type strain sequencing project: providing services to taxonomists for standard genome sequencing and annotation.</title>
        <authorList>
            <consortium name="The Broad Institute Genomics Platform"/>
            <consortium name="The Broad Institute Genome Sequencing Center for Infectious Disease"/>
            <person name="Wu L."/>
            <person name="Ma J."/>
        </authorList>
    </citation>
    <scope>NUCLEOTIDE SEQUENCE [LARGE SCALE GENOMIC DNA]</scope>
    <source>
        <strain evidence="2 3">JCM 14303</strain>
    </source>
</reference>
<comment type="caution">
    <text evidence="2">The sequence shown here is derived from an EMBL/GenBank/DDBJ whole genome shotgun (WGS) entry which is preliminary data.</text>
</comment>
<evidence type="ECO:0000313" key="3">
    <source>
        <dbReference type="Proteomes" id="UP001500363"/>
    </source>
</evidence>
<evidence type="ECO:0000313" key="2">
    <source>
        <dbReference type="EMBL" id="GAA1562230.1"/>
    </source>
</evidence>
<accession>A0ABN2CPP7</accession>
<organism evidence="2 3">
    <name type="scientific">Kribbella lupini</name>
    <dbReference type="NCBI Taxonomy" id="291602"/>
    <lineage>
        <taxon>Bacteria</taxon>
        <taxon>Bacillati</taxon>
        <taxon>Actinomycetota</taxon>
        <taxon>Actinomycetes</taxon>
        <taxon>Propionibacteriales</taxon>
        <taxon>Kribbellaceae</taxon>
        <taxon>Kribbella</taxon>
    </lineage>
</organism>
<dbReference type="EMBL" id="BAAANC010000006">
    <property type="protein sequence ID" value="GAA1562230.1"/>
    <property type="molecule type" value="Genomic_DNA"/>
</dbReference>
<dbReference type="Proteomes" id="UP001500363">
    <property type="component" value="Unassembled WGS sequence"/>
</dbReference>
<evidence type="ECO:0000256" key="1">
    <source>
        <dbReference type="SAM" id="MobiDB-lite"/>
    </source>
</evidence>
<sequence length="62" mass="7321">MLQPLSDMLWYHPRMDYTAPQVSRGLFALHLIRDAAPARSCLREATLEDPRSRQDRRTRTPR</sequence>
<feature type="region of interest" description="Disordered" evidence="1">
    <location>
        <begin position="43"/>
        <end position="62"/>
    </location>
</feature>
<gene>
    <name evidence="2" type="ORF">GCM10009741_79570</name>
</gene>